<evidence type="ECO:0000313" key="1">
    <source>
        <dbReference type="EMBL" id="TXT01057.1"/>
    </source>
</evidence>
<dbReference type="EMBL" id="VSBS01000473">
    <property type="protein sequence ID" value="TXT01057.1"/>
    <property type="molecule type" value="Genomic_DNA"/>
</dbReference>
<dbReference type="AlphaFoldDB" id="A0A5C9AKJ3"/>
<comment type="caution">
    <text evidence="1">The sequence shown here is derived from an EMBL/GenBank/DDBJ whole genome shotgun (WGS) entry which is preliminary data.</text>
</comment>
<proteinExistence type="predicted"/>
<organism evidence="1 2">
    <name type="scientific">Escherichia coli</name>
    <dbReference type="NCBI Taxonomy" id="562"/>
    <lineage>
        <taxon>Bacteria</taxon>
        <taxon>Pseudomonadati</taxon>
        <taxon>Pseudomonadota</taxon>
        <taxon>Gammaproteobacteria</taxon>
        <taxon>Enterobacterales</taxon>
        <taxon>Enterobacteriaceae</taxon>
        <taxon>Escherichia</taxon>
    </lineage>
</organism>
<reference evidence="1 2" key="1">
    <citation type="submission" date="2019-08" db="EMBL/GenBank/DDBJ databases">
        <title>Whole genome analysis of cultivated E. coli strains isolated from CD patients and healthy donors.</title>
        <authorList>
            <person name="Siniagina M.N."/>
            <person name="Markelova M.I."/>
            <person name="Laikov A.V."/>
            <person name="Boulygina E.A."/>
            <person name="Khusnutdinova D.R."/>
            <person name="Kharchenko A."/>
            <person name="Grigoryeva T.V."/>
        </authorList>
    </citation>
    <scope>NUCLEOTIDE SEQUENCE [LARGE SCALE GENOMIC DNA]</scope>
    <source>
        <strain evidence="1 2">3_77_5</strain>
    </source>
</reference>
<name>A0A5C9AKJ3_ECOLX</name>
<evidence type="ECO:0000313" key="2">
    <source>
        <dbReference type="Proteomes" id="UP000321461"/>
    </source>
</evidence>
<protein>
    <submittedName>
        <fullName evidence="1">Gfo/Idh/MocA family oxidoreductase</fullName>
    </submittedName>
</protein>
<dbReference type="Gene3D" id="3.30.360.10">
    <property type="entry name" value="Dihydrodipicolinate Reductase, domain 2"/>
    <property type="match status" value="1"/>
</dbReference>
<accession>A0A5C9AKJ3</accession>
<sequence>EQRGFVGCARHYIECVQNQTVPQTAGEQAVLAQRIVDKIWRDAMSE</sequence>
<gene>
    <name evidence="1" type="ORF">FWK02_14450</name>
</gene>
<feature type="non-terminal residue" evidence="1">
    <location>
        <position position="1"/>
    </location>
</feature>
<dbReference type="Proteomes" id="UP000321461">
    <property type="component" value="Unassembled WGS sequence"/>
</dbReference>